<evidence type="ECO:0000313" key="12">
    <source>
        <dbReference type="EMBL" id="TJZ99213.1"/>
    </source>
</evidence>
<gene>
    <name evidence="11" type="primary">kdpC</name>
    <name evidence="12" type="ORF">FCI23_46770</name>
</gene>
<dbReference type="GO" id="GO:0008556">
    <property type="term" value="F:P-type potassium transmembrane transporter activity"/>
    <property type="evidence" value="ECO:0007669"/>
    <property type="project" value="InterPro"/>
</dbReference>
<dbReference type="Proteomes" id="UP000305778">
    <property type="component" value="Unassembled WGS sequence"/>
</dbReference>
<keyword evidence="3 11" id="KW-0633">Potassium transport</keyword>
<evidence type="ECO:0000256" key="7">
    <source>
        <dbReference type="ARBA" id="ARBA00022958"/>
    </source>
</evidence>
<dbReference type="EMBL" id="SUMC01000114">
    <property type="protein sequence ID" value="TJZ99213.1"/>
    <property type="molecule type" value="Genomic_DNA"/>
</dbReference>
<dbReference type="PANTHER" id="PTHR30042">
    <property type="entry name" value="POTASSIUM-TRANSPORTING ATPASE C CHAIN"/>
    <property type="match status" value="1"/>
</dbReference>
<evidence type="ECO:0000256" key="9">
    <source>
        <dbReference type="ARBA" id="ARBA00023065"/>
    </source>
</evidence>
<dbReference type="PANTHER" id="PTHR30042:SF2">
    <property type="entry name" value="POTASSIUM-TRANSPORTING ATPASE KDPC SUBUNIT"/>
    <property type="match status" value="1"/>
</dbReference>
<keyword evidence="1 11" id="KW-0813">Transport</keyword>
<comment type="subcellular location">
    <subcellularLocation>
        <location evidence="11">Cell membrane</location>
        <topology evidence="11">Single-pass membrane protein</topology>
    </subcellularLocation>
</comment>
<evidence type="ECO:0000256" key="6">
    <source>
        <dbReference type="ARBA" id="ARBA00022840"/>
    </source>
</evidence>
<protein>
    <recommendedName>
        <fullName evidence="11">Potassium-transporting ATPase KdpC subunit</fullName>
    </recommendedName>
    <alternativeName>
        <fullName evidence="11">ATP phosphohydrolase [potassium-transporting] C chain</fullName>
    </alternativeName>
    <alternativeName>
        <fullName evidence="11">Potassium-binding and translocating subunit C</fullName>
    </alternativeName>
    <alternativeName>
        <fullName evidence="11">Potassium-translocating ATPase C chain</fullName>
    </alternativeName>
</protein>
<accession>A0A4U0RSU8</accession>
<dbReference type="RefSeq" id="WP_136730116.1">
    <property type="nucleotide sequence ID" value="NZ_SUMC01000114.1"/>
</dbReference>
<keyword evidence="9 11" id="KW-0406">Ion transport</keyword>
<comment type="function">
    <text evidence="11">Part of the high-affinity ATP-driven potassium transport (or Kdp) system, which catalyzes the hydrolysis of ATP coupled with the electrogenic transport of potassium into the cytoplasm. This subunit acts as a catalytic chaperone that increases the ATP-binding affinity of the ATP-hydrolyzing subunit KdpB by the formation of a transient KdpB/KdpC/ATP ternary complex.</text>
</comment>
<evidence type="ECO:0000313" key="13">
    <source>
        <dbReference type="Proteomes" id="UP000305778"/>
    </source>
</evidence>
<reference evidence="12 13" key="1">
    <citation type="submission" date="2019-04" db="EMBL/GenBank/DDBJ databases">
        <title>Streptomyces oryziradicis sp. nov., a novel actinomycete isolated from rhizosphere soil of rice (Oryza sativa L.).</title>
        <authorList>
            <person name="Li C."/>
        </authorList>
    </citation>
    <scope>NUCLEOTIDE SEQUENCE [LARGE SCALE GENOMIC DNA]</scope>
    <source>
        <strain evidence="12 13">NEAU-C40</strain>
    </source>
</reference>
<keyword evidence="6 11" id="KW-0067">ATP-binding</keyword>
<evidence type="ECO:0000256" key="10">
    <source>
        <dbReference type="ARBA" id="ARBA00023136"/>
    </source>
</evidence>
<dbReference type="GO" id="GO:0005886">
    <property type="term" value="C:plasma membrane"/>
    <property type="evidence" value="ECO:0007669"/>
    <property type="project" value="UniProtKB-SubCell"/>
</dbReference>
<dbReference type="GO" id="GO:0005524">
    <property type="term" value="F:ATP binding"/>
    <property type="evidence" value="ECO:0007669"/>
    <property type="project" value="UniProtKB-UniRule"/>
</dbReference>
<sequence length="298" mass="30627">MTPTTRLPHWASQNLAAARVVLVLTLLVGLAYPLAMTAIAQVPGLRHSAQGSLVTGSDGRTVGSSLIGQSFTDKQGNPIPRYFQSRPSNAGAGYDATASGAGNQGPESVVDTLPTKGTPGKPSLLTQVCARSKQVGELEHVDGSRPYCTADGVGAVLGVSYDHGTSGRVTRAVSLNQACPAKPFLSSYKGVTVVCAKPGQDYSGTVTVPVRGSAPANPVVPADAVTASGSGLDPDISPAYAKLQAPRVARERSTSQANVLMLVKNYTTGRALGVLGEPVVNVVELNLALDHTYPKQGA</sequence>
<comment type="similarity">
    <text evidence="11">Belongs to the KdpC family.</text>
</comment>
<organism evidence="12 13">
    <name type="scientific">Actinacidiphila oryziradicis</name>
    <dbReference type="NCBI Taxonomy" id="2571141"/>
    <lineage>
        <taxon>Bacteria</taxon>
        <taxon>Bacillati</taxon>
        <taxon>Actinomycetota</taxon>
        <taxon>Actinomycetes</taxon>
        <taxon>Kitasatosporales</taxon>
        <taxon>Streptomycetaceae</taxon>
        <taxon>Actinacidiphila</taxon>
    </lineage>
</organism>
<name>A0A4U0RSU8_9ACTN</name>
<comment type="subunit">
    <text evidence="11">The system is composed of three essential subunits: KdpA, KdpB and KdpC.</text>
</comment>
<evidence type="ECO:0000256" key="2">
    <source>
        <dbReference type="ARBA" id="ARBA00022475"/>
    </source>
</evidence>
<evidence type="ECO:0000256" key="5">
    <source>
        <dbReference type="ARBA" id="ARBA00022741"/>
    </source>
</evidence>
<keyword evidence="10 11" id="KW-0472">Membrane</keyword>
<keyword evidence="8 11" id="KW-1133">Transmembrane helix</keyword>
<keyword evidence="7 11" id="KW-0630">Potassium</keyword>
<evidence type="ECO:0000256" key="1">
    <source>
        <dbReference type="ARBA" id="ARBA00022448"/>
    </source>
</evidence>
<dbReference type="Pfam" id="PF02669">
    <property type="entry name" value="KdpC"/>
    <property type="match status" value="2"/>
</dbReference>
<evidence type="ECO:0000256" key="3">
    <source>
        <dbReference type="ARBA" id="ARBA00022538"/>
    </source>
</evidence>
<comment type="caution">
    <text evidence="12">The sequence shown here is derived from an EMBL/GenBank/DDBJ whole genome shotgun (WGS) entry which is preliminary data.</text>
</comment>
<keyword evidence="4 11" id="KW-0812">Transmembrane</keyword>
<keyword evidence="2 11" id="KW-1003">Cell membrane</keyword>
<evidence type="ECO:0000256" key="11">
    <source>
        <dbReference type="HAMAP-Rule" id="MF_00276"/>
    </source>
</evidence>
<dbReference type="InterPro" id="IPR003820">
    <property type="entry name" value="KdpC"/>
</dbReference>
<evidence type="ECO:0000256" key="4">
    <source>
        <dbReference type="ARBA" id="ARBA00022692"/>
    </source>
</evidence>
<keyword evidence="5 11" id="KW-0547">Nucleotide-binding</keyword>
<keyword evidence="13" id="KW-1185">Reference proteome</keyword>
<dbReference type="OrthoDB" id="9788285at2"/>
<dbReference type="AlphaFoldDB" id="A0A4U0RSU8"/>
<dbReference type="HAMAP" id="MF_00276">
    <property type="entry name" value="KdpC"/>
    <property type="match status" value="1"/>
</dbReference>
<evidence type="ECO:0000256" key="8">
    <source>
        <dbReference type="ARBA" id="ARBA00022989"/>
    </source>
</evidence>
<proteinExistence type="inferred from homology"/>